<dbReference type="AlphaFoldDB" id="A0ABD3BAI6"/>
<evidence type="ECO:0000259" key="2">
    <source>
        <dbReference type="PROSITE" id="PS01031"/>
    </source>
</evidence>
<dbReference type="EMBL" id="JAVIJP010000107">
    <property type="protein sequence ID" value="KAL3614149.1"/>
    <property type="molecule type" value="Genomic_DNA"/>
</dbReference>
<organism evidence="3 4">
    <name type="scientific">Castilleja foliolosa</name>
    <dbReference type="NCBI Taxonomy" id="1961234"/>
    <lineage>
        <taxon>Eukaryota</taxon>
        <taxon>Viridiplantae</taxon>
        <taxon>Streptophyta</taxon>
        <taxon>Embryophyta</taxon>
        <taxon>Tracheophyta</taxon>
        <taxon>Spermatophyta</taxon>
        <taxon>Magnoliopsida</taxon>
        <taxon>eudicotyledons</taxon>
        <taxon>Gunneridae</taxon>
        <taxon>Pentapetalae</taxon>
        <taxon>asterids</taxon>
        <taxon>lamiids</taxon>
        <taxon>Lamiales</taxon>
        <taxon>Orobanchaceae</taxon>
        <taxon>Pedicularideae</taxon>
        <taxon>Castillejinae</taxon>
        <taxon>Castilleja</taxon>
    </lineage>
</organism>
<feature type="domain" description="SHSP" evidence="2">
    <location>
        <begin position="235"/>
        <end position="349"/>
    </location>
</feature>
<keyword evidence="4" id="KW-1185">Reference proteome</keyword>
<name>A0ABD3BAI6_9LAMI</name>
<dbReference type="SUPFAM" id="SSF49764">
    <property type="entry name" value="HSP20-like chaperones"/>
    <property type="match status" value="1"/>
</dbReference>
<dbReference type="CDD" id="cd06464">
    <property type="entry name" value="ACD_sHsps-like"/>
    <property type="match status" value="1"/>
</dbReference>
<evidence type="ECO:0000313" key="4">
    <source>
        <dbReference type="Proteomes" id="UP001632038"/>
    </source>
</evidence>
<dbReference type="Proteomes" id="UP001632038">
    <property type="component" value="Unassembled WGS sequence"/>
</dbReference>
<dbReference type="PROSITE" id="PS01031">
    <property type="entry name" value="SHSP"/>
    <property type="match status" value="1"/>
</dbReference>
<dbReference type="Gene3D" id="2.60.40.790">
    <property type="match status" value="1"/>
</dbReference>
<gene>
    <name evidence="3" type="ORF">CASFOL_042223</name>
</gene>
<proteinExistence type="inferred from homology"/>
<dbReference type="PANTHER" id="PTHR34661">
    <property type="entry name" value="INCREASED DNA METHYLATION 3"/>
    <property type="match status" value="1"/>
</dbReference>
<sequence>MENVPTLPLTDDQHFLLLLITGIYFAPDLKDETPHKSPLQRRAEHLPQYGPNTLSGSQMKISMLEYVYYYIMRKAQQSALVKQSCFLRYIHGARPVSIDNSLKYPSFDNLFPPELHPRSHDTIDNVFFINDPNTDYLQARDVERFKRLTGLDDFLFDKENTMLHIFEDLHNVKVHEASNSTTTCNNDNHPSSELTTASFVEDLDQGMIFVPSRPSVEEWGDMIGAVKFGFGVTGSAGRGNVGPVLGLMDIGEADDSYLFRVSLPGVRRDERDFNCEVESDGTVIIKGVTVTGEKIVKKRSQTFEMKSNNLSPPGPFSISFKLPGRVDPQRFHGTFATDGILEGIAFKAS</sequence>
<dbReference type="PANTHER" id="PTHR34661:SF3">
    <property type="entry name" value="INCREASED DNA METHYLATION 2"/>
    <property type="match status" value="1"/>
</dbReference>
<reference evidence="4" key="1">
    <citation type="journal article" date="2024" name="IScience">
        <title>Strigolactones Initiate the Formation of Haustorium-like Structures in Castilleja.</title>
        <authorList>
            <person name="Buerger M."/>
            <person name="Peterson D."/>
            <person name="Chory J."/>
        </authorList>
    </citation>
    <scope>NUCLEOTIDE SEQUENCE [LARGE SCALE GENOMIC DNA]</scope>
</reference>
<evidence type="ECO:0000256" key="1">
    <source>
        <dbReference type="PROSITE-ProRule" id="PRU00285"/>
    </source>
</evidence>
<dbReference type="InterPro" id="IPR039321">
    <property type="entry name" value="IDM2/3-like"/>
</dbReference>
<dbReference type="InterPro" id="IPR002068">
    <property type="entry name" value="A-crystallin/Hsp20_dom"/>
</dbReference>
<comment type="caution">
    <text evidence="3">The sequence shown here is derived from an EMBL/GenBank/DDBJ whole genome shotgun (WGS) entry which is preliminary data.</text>
</comment>
<protein>
    <recommendedName>
        <fullName evidence="2">SHSP domain-containing protein</fullName>
    </recommendedName>
</protein>
<evidence type="ECO:0000313" key="3">
    <source>
        <dbReference type="EMBL" id="KAL3614149.1"/>
    </source>
</evidence>
<accession>A0ABD3BAI6</accession>
<dbReference type="InterPro" id="IPR008978">
    <property type="entry name" value="HSP20-like_chaperone"/>
</dbReference>
<dbReference type="FunFam" id="2.60.40.790:FF:000049">
    <property type="entry name" value="Increased DNA methylation 3"/>
    <property type="match status" value="1"/>
</dbReference>
<comment type="similarity">
    <text evidence="1">Belongs to the small heat shock protein (HSP20) family.</text>
</comment>